<dbReference type="OrthoDB" id="1111684at2"/>
<evidence type="ECO:0000256" key="1">
    <source>
        <dbReference type="ARBA" id="ARBA00004571"/>
    </source>
</evidence>
<dbReference type="SUPFAM" id="SSF49464">
    <property type="entry name" value="Carboxypeptidase regulatory domain-like"/>
    <property type="match status" value="1"/>
</dbReference>
<dbReference type="GO" id="GO:0044718">
    <property type="term" value="P:siderophore transmembrane transport"/>
    <property type="evidence" value="ECO:0007669"/>
    <property type="project" value="TreeGrafter"/>
</dbReference>
<feature type="domain" description="TonB-dependent receptor-like beta-barrel" evidence="12">
    <location>
        <begin position="290"/>
        <end position="728"/>
    </location>
</feature>
<dbReference type="GO" id="GO:0009279">
    <property type="term" value="C:cell outer membrane"/>
    <property type="evidence" value="ECO:0007669"/>
    <property type="project" value="UniProtKB-SubCell"/>
</dbReference>
<dbReference type="Pfam" id="PF07715">
    <property type="entry name" value="Plug"/>
    <property type="match status" value="1"/>
</dbReference>
<comment type="similarity">
    <text evidence="10 11">Belongs to the TonB-dependent receptor family.</text>
</comment>
<feature type="domain" description="TonB-dependent receptor plug" evidence="13">
    <location>
        <begin position="136"/>
        <end position="214"/>
    </location>
</feature>
<dbReference type="Gene3D" id="2.40.170.20">
    <property type="entry name" value="TonB-dependent receptor, beta-barrel domain"/>
    <property type="match status" value="1"/>
</dbReference>
<dbReference type="RefSeq" id="WP_115829982.1">
    <property type="nucleotide sequence ID" value="NZ_QNUL01000004.1"/>
</dbReference>
<dbReference type="InterPro" id="IPR008969">
    <property type="entry name" value="CarboxyPept-like_regulatory"/>
</dbReference>
<gene>
    <name evidence="14" type="ORF">DSL64_07110</name>
</gene>
<dbReference type="Pfam" id="PF13715">
    <property type="entry name" value="CarbopepD_reg_2"/>
    <property type="match status" value="1"/>
</dbReference>
<dbReference type="InterPro" id="IPR012910">
    <property type="entry name" value="Plug_dom"/>
</dbReference>
<dbReference type="Pfam" id="PF00593">
    <property type="entry name" value="TonB_dep_Rec_b-barrel"/>
    <property type="match status" value="1"/>
</dbReference>
<evidence type="ECO:0000256" key="9">
    <source>
        <dbReference type="ARBA" id="ARBA00023237"/>
    </source>
</evidence>
<dbReference type="InterPro" id="IPR000531">
    <property type="entry name" value="Beta-barrel_TonB"/>
</dbReference>
<evidence type="ECO:0000256" key="4">
    <source>
        <dbReference type="ARBA" id="ARBA00022692"/>
    </source>
</evidence>
<evidence type="ECO:0000313" key="15">
    <source>
        <dbReference type="Proteomes" id="UP000256373"/>
    </source>
</evidence>
<evidence type="ECO:0000256" key="7">
    <source>
        <dbReference type="ARBA" id="ARBA00023136"/>
    </source>
</evidence>
<keyword evidence="8 14" id="KW-0675">Receptor</keyword>
<dbReference type="InterPro" id="IPR037066">
    <property type="entry name" value="Plug_dom_sf"/>
</dbReference>
<dbReference type="InterPro" id="IPR039426">
    <property type="entry name" value="TonB-dep_rcpt-like"/>
</dbReference>
<evidence type="ECO:0000313" key="14">
    <source>
        <dbReference type="EMBL" id="REA62685.1"/>
    </source>
</evidence>
<keyword evidence="3 10" id="KW-1134">Transmembrane beta strand</keyword>
<dbReference type="PANTHER" id="PTHR30069">
    <property type="entry name" value="TONB-DEPENDENT OUTER MEMBRANE RECEPTOR"/>
    <property type="match status" value="1"/>
</dbReference>
<evidence type="ECO:0000256" key="3">
    <source>
        <dbReference type="ARBA" id="ARBA00022452"/>
    </source>
</evidence>
<keyword evidence="4 10" id="KW-0812">Transmembrane</keyword>
<dbReference type="Gene3D" id="2.60.40.1120">
    <property type="entry name" value="Carboxypeptidase-like, regulatory domain"/>
    <property type="match status" value="1"/>
</dbReference>
<sequence>MIKYLIIALFLVNGTRIAFAQKFIVSGTVRDAANGELLVGATVRDSLSQMGVQTNTYGFFSLEIPANSTSIIVSFIGYAPVYIRDFAQQKFPLDIRLTQENLLREVTVKENKNIDAPIGSLSITMDKLKSIPALLGEVDVLKALSYTPGVSTGTEGSAGLYIRGGTPDQNLILLDEVPVYNVTHLGGFFSVFNPNSLKSVDLYKGAFPARYGGRLASVIDLTMKDGNNQKFGGEVGIALLNQSLTLEGPIIKNKASFIVSGRVSTLGLSSLLQPRKTSGYGETKKYRFYDLNAKFNYQLNKTDQIYLSFYNGFDRFTNGEWSAINGRKTETAVGNNWGNTTATLRYSKVFSQKLFARFILLYSKYTSELTNNFDDNQPDTDPVRLYRNTNAGVTDVGSKVQFDYFLSNSANLKFGADLTRHTFSPFVTNSNYSGVQNNIGKEKLPATQLDFYADVNISLTPGLHFNPGLRYSLYHVNNKTFHNPEPRLGLNWSLPGSWTVKGGYAIMNQYVHLLTNNGFGFGYDAWLPSTDKVTPSGSSQLSIGFYKNIPKAGLELSVEAYTKKMTNLIDYPDGTNFTGLLADSWDDIVIKKGIGRVKGIELMLSKKTGRFNGWTSYTLSKSERKFSEINDAKWFPMKYDKRHQFTATANLDIGKKWKLSASFIYQTGHAVTLPEAAFITNNSDGPRFIYDKRNNARMPAFHRLDIGASKSLLTPRKRNAELRLGLYNAYNRNNPLYLDLKAERNRDFVPTTIAVKQVSFFPILPYIGYTLKF</sequence>
<accession>A0A3D8YEN6</accession>
<dbReference type="Proteomes" id="UP000256373">
    <property type="component" value="Unassembled WGS sequence"/>
</dbReference>
<keyword evidence="2 10" id="KW-0813">Transport</keyword>
<evidence type="ECO:0000256" key="11">
    <source>
        <dbReference type="RuleBase" id="RU003357"/>
    </source>
</evidence>
<evidence type="ECO:0000259" key="13">
    <source>
        <dbReference type="Pfam" id="PF07715"/>
    </source>
</evidence>
<evidence type="ECO:0000256" key="10">
    <source>
        <dbReference type="PROSITE-ProRule" id="PRU01360"/>
    </source>
</evidence>
<keyword evidence="5" id="KW-0732">Signal</keyword>
<keyword evidence="7 10" id="KW-0472">Membrane</keyword>
<dbReference type="GO" id="GO:0015344">
    <property type="term" value="F:siderophore uptake transmembrane transporter activity"/>
    <property type="evidence" value="ECO:0007669"/>
    <property type="project" value="TreeGrafter"/>
</dbReference>
<dbReference type="PANTHER" id="PTHR30069:SF29">
    <property type="entry name" value="HEMOGLOBIN AND HEMOGLOBIN-HAPTOGLOBIN-BINDING PROTEIN 1-RELATED"/>
    <property type="match status" value="1"/>
</dbReference>
<dbReference type="PROSITE" id="PS52016">
    <property type="entry name" value="TONB_DEPENDENT_REC_3"/>
    <property type="match status" value="1"/>
</dbReference>
<dbReference type="AlphaFoldDB" id="A0A3D8YEN6"/>
<evidence type="ECO:0000256" key="5">
    <source>
        <dbReference type="ARBA" id="ARBA00022729"/>
    </source>
</evidence>
<keyword evidence="9 10" id="KW-0998">Cell outer membrane</keyword>
<dbReference type="Gene3D" id="2.170.130.10">
    <property type="entry name" value="TonB-dependent receptor, plug domain"/>
    <property type="match status" value="1"/>
</dbReference>
<dbReference type="SUPFAM" id="SSF56935">
    <property type="entry name" value="Porins"/>
    <property type="match status" value="1"/>
</dbReference>
<organism evidence="14 15">
    <name type="scientific">Dyadobacter luteus</name>
    <dbReference type="NCBI Taxonomy" id="2259619"/>
    <lineage>
        <taxon>Bacteria</taxon>
        <taxon>Pseudomonadati</taxon>
        <taxon>Bacteroidota</taxon>
        <taxon>Cytophagia</taxon>
        <taxon>Cytophagales</taxon>
        <taxon>Spirosomataceae</taxon>
        <taxon>Dyadobacter</taxon>
    </lineage>
</organism>
<dbReference type="InterPro" id="IPR036942">
    <property type="entry name" value="Beta-barrel_TonB_sf"/>
</dbReference>
<evidence type="ECO:0000256" key="6">
    <source>
        <dbReference type="ARBA" id="ARBA00023077"/>
    </source>
</evidence>
<protein>
    <submittedName>
        <fullName evidence="14">TonB-dependent receptor</fullName>
    </submittedName>
</protein>
<evidence type="ECO:0000256" key="2">
    <source>
        <dbReference type="ARBA" id="ARBA00022448"/>
    </source>
</evidence>
<comment type="caution">
    <text evidence="14">The sequence shown here is derived from an EMBL/GenBank/DDBJ whole genome shotgun (WGS) entry which is preliminary data.</text>
</comment>
<proteinExistence type="inferred from homology"/>
<keyword evidence="6 11" id="KW-0798">TonB box</keyword>
<keyword evidence="15" id="KW-1185">Reference proteome</keyword>
<dbReference type="EMBL" id="QNUL01000004">
    <property type="protein sequence ID" value="REA62685.1"/>
    <property type="molecule type" value="Genomic_DNA"/>
</dbReference>
<reference evidence="14 15" key="1">
    <citation type="submission" date="2018-07" db="EMBL/GenBank/DDBJ databases">
        <title>Dyadobacter roseus sp. nov., isolated from rose rhizosphere soil.</title>
        <authorList>
            <person name="Chen L."/>
        </authorList>
    </citation>
    <scope>NUCLEOTIDE SEQUENCE [LARGE SCALE GENOMIC DNA]</scope>
    <source>
        <strain evidence="14 15">RS19</strain>
    </source>
</reference>
<name>A0A3D8YEN6_9BACT</name>
<evidence type="ECO:0000256" key="8">
    <source>
        <dbReference type="ARBA" id="ARBA00023170"/>
    </source>
</evidence>
<evidence type="ECO:0000259" key="12">
    <source>
        <dbReference type="Pfam" id="PF00593"/>
    </source>
</evidence>
<comment type="subcellular location">
    <subcellularLocation>
        <location evidence="1 10">Cell outer membrane</location>
        <topology evidence="1 10">Multi-pass membrane protein</topology>
    </subcellularLocation>
</comment>